<reference evidence="2 3" key="1">
    <citation type="submission" date="2017-10" db="EMBL/GenBank/DDBJ databases">
        <title>Sequencing the genomes of 1000 actinobacteria strains.</title>
        <authorList>
            <person name="Klenk H.-P."/>
        </authorList>
    </citation>
    <scope>NUCLEOTIDE SEQUENCE [LARGE SCALE GENOMIC DNA]</scope>
    <source>
        <strain evidence="2 3">DSM 15597</strain>
    </source>
</reference>
<keyword evidence="1" id="KW-1133">Transmembrane helix</keyword>
<feature type="transmembrane region" description="Helical" evidence="1">
    <location>
        <begin position="109"/>
        <end position="126"/>
    </location>
</feature>
<evidence type="ECO:0000256" key="1">
    <source>
        <dbReference type="SAM" id="Phobius"/>
    </source>
</evidence>
<feature type="transmembrane region" description="Helical" evidence="1">
    <location>
        <begin position="171"/>
        <end position="192"/>
    </location>
</feature>
<dbReference type="PROSITE" id="PS51257">
    <property type="entry name" value="PROKAR_LIPOPROTEIN"/>
    <property type="match status" value="1"/>
</dbReference>
<feature type="transmembrane region" description="Helical" evidence="1">
    <location>
        <begin position="230"/>
        <end position="248"/>
    </location>
</feature>
<evidence type="ECO:0000313" key="2">
    <source>
        <dbReference type="EMBL" id="PFG15579.1"/>
    </source>
</evidence>
<feature type="transmembrane region" description="Helical" evidence="1">
    <location>
        <begin position="32"/>
        <end position="54"/>
    </location>
</feature>
<dbReference type="EMBL" id="PDJC01000001">
    <property type="protein sequence ID" value="PFG15579.1"/>
    <property type="molecule type" value="Genomic_DNA"/>
</dbReference>
<comment type="caution">
    <text evidence="2">The sequence shown here is derived from an EMBL/GenBank/DDBJ whole genome shotgun (WGS) entry which is preliminary data.</text>
</comment>
<protein>
    <submittedName>
        <fullName evidence="2">TspO/MBR related protein</fullName>
    </submittedName>
</protein>
<dbReference type="PANTHER" id="PTHR33802">
    <property type="entry name" value="SI:CH211-161H7.5-RELATED"/>
    <property type="match status" value="1"/>
</dbReference>
<dbReference type="PANTHER" id="PTHR33802:SF1">
    <property type="entry name" value="XK-RELATED PROTEIN"/>
    <property type="match status" value="1"/>
</dbReference>
<feature type="transmembrane region" description="Helical" evidence="1">
    <location>
        <begin position="204"/>
        <end position="223"/>
    </location>
</feature>
<name>A0A2A9CPW3_9ACTN</name>
<keyword evidence="3" id="KW-1185">Reference proteome</keyword>
<organism evidence="2 3">
    <name type="scientific">Propionicimonas paludicola</name>
    <dbReference type="NCBI Taxonomy" id="185243"/>
    <lineage>
        <taxon>Bacteria</taxon>
        <taxon>Bacillati</taxon>
        <taxon>Actinomycetota</taxon>
        <taxon>Actinomycetes</taxon>
        <taxon>Propionibacteriales</taxon>
        <taxon>Nocardioidaceae</taxon>
        <taxon>Propionicimonas</taxon>
    </lineage>
</organism>
<accession>A0A2A9CPW3</accession>
<keyword evidence="1" id="KW-0472">Membrane</keyword>
<dbReference type="InterPro" id="IPR038330">
    <property type="entry name" value="TspO/MBR-related_sf"/>
</dbReference>
<keyword evidence="1" id="KW-0812">Transmembrane</keyword>
<dbReference type="Gene3D" id="1.20.1260.100">
    <property type="entry name" value="TspO/MBR protein"/>
    <property type="match status" value="1"/>
</dbReference>
<feature type="transmembrane region" description="Helical" evidence="1">
    <location>
        <begin position="132"/>
        <end position="150"/>
    </location>
</feature>
<sequence length="287" mass="29377">MSKAVPLNLVHLSGLGCTQTMKTDAMDRVRQVVVTLAAVFMIIGTLFGIGVIGTRVEESSGGSLSATATLLAPAVPAFSIWSVIYVGLVAYVIWQWLPANTGSSRARRIGWLAAVSMVLNGAWLLVTQAGWLWVSVLVILALVATLGELVRRLGSDPSDRVADKIVVDGTFGLYLGWSAVATAANITATLVASGVNPGGLVAELLGVAVVAVAAGIGVVLAVVYGGRWAVAAAMAWGLSWIAVGRLAVEPESALVGGAALAAALIVLGAAALVRLRANRLAPVHVGR</sequence>
<feature type="transmembrane region" description="Helical" evidence="1">
    <location>
        <begin position="74"/>
        <end position="97"/>
    </location>
</feature>
<dbReference type="AlphaFoldDB" id="A0A2A9CPW3"/>
<feature type="transmembrane region" description="Helical" evidence="1">
    <location>
        <begin position="254"/>
        <end position="273"/>
    </location>
</feature>
<evidence type="ECO:0000313" key="3">
    <source>
        <dbReference type="Proteomes" id="UP000226079"/>
    </source>
</evidence>
<dbReference type="Proteomes" id="UP000226079">
    <property type="component" value="Unassembled WGS sequence"/>
</dbReference>
<proteinExistence type="predicted"/>
<gene>
    <name evidence="2" type="ORF">ATK74_0099</name>
</gene>